<keyword evidence="3" id="KW-1185">Reference proteome</keyword>
<evidence type="ECO:0000259" key="1">
    <source>
        <dbReference type="Pfam" id="PF12937"/>
    </source>
</evidence>
<sequence length="280" mass="31352">MAKREKVLQTTELLELILAALPIKDLLLAQRVCRRFASLIQTSTALQQALFFLPLPASSTRAPATTPALPLRSYPSGALVTETWESNPLLASAFPPWFDRQAPGSIYSPPFYHPAAFETLPLNAARDAYLRPEASWRRMLVTQPPATALGVSRYTHGMGGDALADATLAMPPGCGVTMGVLYDAACQQVLREHWQFPVFRVQWHGGERRVVFYVRQVMQCCRHETDEEDARWGAFFSKAFEPLGLGWKQAGWRWRRYEGRVIPESEVKEGDYEAEVALAG</sequence>
<name>A0ABR3CTK3_9PEZI</name>
<dbReference type="Proteomes" id="UP001430584">
    <property type="component" value="Unassembled WGS sequence"/>
</dbReference>
<accession>A0ABR3CTK3</accession>
<evidence type="ECO:0000313" key="2">
    <source>
        <dbReference type="EMBL" id="KAL0264234.1"/>
    </source>
</evidence>
<protein>
    <recommendedName>
        <fullName evidence="1">F-box domain-containing protein</fullName>
    </recommendedName>
</protein>
<feature type="domain" description="F-box" evidence="1">
    <location>
        <begin position="11"/>
        <end position="43"/>
    </location>
</feature>
<dbReference type="Pfam" id="PF12937">
    <property type="entry name" value="F-box-like"/>
    <property type="match status" value="1"/>
</dbReference>
<dbReference type="InterPro" id="IPR036047">
    <property type="entry name" value="F-box-like_dom_sf"/>
</dbReference>
<reference evidence="2 3" key="1">
    <citation type="submission" date="2024-02" db="EMBL/GenBank/DDBJ databases">
        <title>De novo assembly and annotation of 12 fungi associated with fruit tree decline syndrome in Ontario, Canada.</title>
        <authorList>
            <person name="Sulman M."/>
            <person name="Ellouze W."/>
            <person name="Ilyukhin E."/>
        </authorList>
    </citation>
    <scope>NUCLEOTIDE SEQUENCE [LARGE SCALE GENOMIC DNA]</scope>
    <source>
        <strain evidence="2 3">FDS-637</strain>
    </source>
</reference>
<dbReference type="RefSeq" id="XP_066636974.1">
    <property type="nucleotide sequence ID" value="XM_066771695.1"/>
</dbReference>
<proteinExistence type="predicted"/>
<comment type="caution">
    <text evidence="2">The sequence shown here is derived from an EMBL/GenBank/DDBJ whole genome shotgun (WGS) entry which is preliminary data.</text>
</comment>
<dbReference type="SUPFAM" id="SSF81383">
    <property type="entry name" value="F-box domain"/>
    <property type="match status" value="1"/>
</dbReference>
<dbReference type="GeneID" id="92004266"/>
<gene>
    <name evidence="2" type="ORF">SLS55_000181</name>
</gene>
<dbReference type="EMBL" id="JAJVCZ030000001">
    <property type="protein sequence ID" value="KAL0264234.1"/>
    <property type="molecule type" value="Genomic_DNA"/>
</dbReference>
<dbReference type="InterPro" id="IPR001810">
    <property type="entry name" value="F-box_dom"/>
</dbReference>
<organism evidence="2 3">
    <name type="scientific">Diplodia seriata</name>
    <dbReference type="NCBI Taxonomy" id="420778"/>
    <lineage>
        <taxon>Eukaryota</taxon>
        <taxon>Fungi</taxon>
        <taxon>Dikarya</taxon>
        <taxon>Ascomycota</taxon>
        <taxon>Pezizomycotina</taxon>
        <taxon>Dothideomycetes</taxon>
        <taxon>Dothideomycetes incertae sedis</taxon>
        <taxon>Botryosphaeriales</taxon>
        <taxon>Botryosphaeriaceae</taxon>
        <taxon>Diplodia</taxon>
    </lineage>
</organism>
<evidence type="ECO:0000313" key="3">
    <source>
        <dbReference type="Proteomes" id="UP001430584"/>
    </source>
</evidence>